<proteinExistence type="inferred from homology"/>
<dbReference type="OrthoDB" id="9801455at2"/>
<dbReference type="SMART" id="SM00640">
    <property type="entry name" value="Glyco_32"/>
    <property type="match status" value="1"/>
</dbReference>
<keyword evidence="9" id="KW-1185">Reference proteome</keyword>
<feature type="domain" description="Glycosyl hydrolase family 32 C-terminal" evidence="7">
    <location>
        <begin position="535"/>
        <end position="671"/>
    </location>
</feature>
<dbReference type="AlphaFoldDB" id="A0A511B1Z6"/>
<keyword evidence="2 4" id="KW-0378">Hydrolase</keyword>
<evidence type="ECO:0000256" key="1">
    <source>
        <dbReference type="ARBA" id="ARBA00009902"/>
    </source>
</evidence>
<dbReference type="SUPFAM" id="SSF49899">
    <property type="entry name" value="Concanavalin A-like lectins/glucanases"/>
    <property type="match status" value="1"/>
</dbReference>
<sequence length="683" mass="74418">MTDREDRLSLGRRRALTSLLAAGTFVGTARTARADVAPGAPSGPASNEKRNQPNNSHAEPANQPGANMRPVIKTQSDYFYRPSIHFSPVAGFMNDPNGLIFDGQYFHLYYQYDPTAPYAGRVHWGHAISTDLYSWQDQPIAIDQTAAGEAYSGCVVMDRENVSGLFPQRPSTAAAAVRSGETSLPSADVPAVSSAPSATQAAVDALSPMLRLDAPDAPPKDQAPGPTSMQSTGQPVNRSPLAPPSPDSLPVLGEPNSSALEKVDIQASESVPPAPVKPAAPPIPGGLVAIYTRATPQKQTQYIAWSPDGGQHFMDYAHNPILDIGRNSFRDPKVFWHEQSQKWVMVVVKAREHKVAFYGSIDLMHWMHLSDFGPAGLFGVDYECPNLIELKVEDRTNGTRWVLFVSVNPGGPQGGSITQYFVGDFDGERFQPEDTVIGLTDFAKDSYAMQVYNDMPNGAATYFAWFGNWQYCEEVPNRSWRGLMTVPRDISLRHDEAGWLRLVQRPRGLEALRGPEIPFPVGRIAAQSGAQVAIPPATAIEFSLTVTVDERPNAQPDGVQGRAGRFIVAFSNSQGETLTIGFDAFSSQLWLDRGDLNGFSQPFFTERFSTPLTADNRRFSLRIVLDACALEIFANDGMSVGTALVFPANPLDTLSLQATNAGATVQNVKLYPLRKTMNRQTAM</sequence>
<dbReference type="RefSeq" id="WP_146798036.1">
    <property type="nucleotide sequence ID" value="NZ_BARC01000002.1"/>
</dbReference>
<dbReference type="GO" id="GO:0005737">
    <property type="term" value="C:cytoplasm"/>
    <property type="evidence" value="ECO:0007669"/>
    <property type="project" value="TreeGrafter"/>
</dbReference>
<evidence type="ECO:0000313" key="8">
    <source>
        <dbReference type="EMBL" id="GEK94475.1"/>
    </source>
</evidence>
<gene>
    <name evidence="8" type="ORF">GWA01_22450</name>
</gene>
<comment type="caution">
    <text evidence="8">The sequence shown here is derived from an EMBL/GenBank/DDBJ whole genome shotgun (WGS) entry which is preliminary data.</text>
</comment>
<dbReference type="InterPro" id="IPR001362">
    <property type="entry name" value="Glyco_hydro_32"/>
</dbReference>
<evidence type="ECO:0000259" key="6">
    <source>
        <dbReference type="Pfam" id="PF00251"/>
    </source>
</evidence>
<protein>
    <recommendedName>
        <fullName evidence="10">Levanase</fullName>
    </recommendedName>
</protein>
<evidence type="ECO:0000259" key="7">
    <source>
        <dbReference type="Pfam" id="PF08244"/>
    </source>
</evidence>
<evidence type="ECO:0000313" key="9">
    <source>
        <dbReference type="Proteomes" id="UP000321230"/>
    </source>
</evidence>
<dbReference type="PANTHER" id="PTHR42800">
    <property type="entry name" value="EXOINULINASE INUD (AFU_ORTHOLOGUE AFUA_5G00480)"/>
    <property type="match status" value="1"/>
</dbReference>
<dbReference type="Gene3D" id="2.115.10.20">
    <property type="entry name" value="Glycosyl hydrolase domain, family 43"/>
    <property type="match status" value="2"/>
</dbReference>
<dbReference type="PANTHER" id="PTHR42800:SF2">
    <property type="entry name" value="INVERTASE-RELATED"/>
    <property type="match status" value="1"/>
</dbReference>
<dbReference type="Gene3D" id="2.60.120.560">
    <property type="entry name" value="Exo-inulinase, domain 1"/>
    <property type="match status" value="1"/>
</dbReference>
<dbReference type="InterPro" id="IPR023296">
    <property type="entry name" value="Glyco_hydro_beta-prop_sf"/>
</dbReference>
<dbReference type="CDD" id="cd18622">
    <property type="entry name" value="GH32_Inu-like"/>
    <property type="match status" value="1"/>
</dbReference>
<reference evidence="8 9" key="1">
    <citation type="submission" date="2019-07" db="EMBL/GenBank/DDBJ databases">
        <title>Whole genome shotgun sequence of Gluconobacter wancherniae NBRC 103581.</title>
        <authorList>
            <person name="Hosoyama A."/>
            <person name="Uohara A."/>
            <person name="Ohji S."/>
            <person name="Ichikawa N."/>
        </authorList>
    </citation>
    <scope>NUCLEOTIDE SEQUENCE [LARGE SCALE GENOMIC DNA]</scope>
    <source>
        <strain evidence="8 9">NBRC 103581</strain>
    </source>
</reference>
<dbReference type="Proteomes" id="UP000321230">
    <property type="component" value="Unassembled WGS sequence"/>
</dbReference>
<evidence type="ECO:0000256" key="2">
    <source>
        <dbReference type="ARBA" id="ARBA00022801"/>
    </source>
</evidence>
<feature type="domain" description="Glycosyl hydrolase family 32 N-terminal" evidence="6">
    <location>
        <begin position="284"/>
        <end position="506"/>
    </location>
</feature>
<dbReference type="PROSITE" id="PS51318">
    <property type="entry name" value="TAT"/>
    <property type="match status" value="1"/>
</dbReference>
<dbReference type="Pfam" id="PF00251">
    <property type="entry name" value="Glyco_hydro_32N"/>
    <property type="match status" value="2"/>
</dbReference>
<feature type="domain" description="Glycosyl hydrolase family 32 N-terminal" evidence="6">
    <location>
        <begin position="85"/>
        <end position="166"/>
    </location>
</feature>
<dbReference type="InterPro" id="IPR013320">
    <property type="entry name" value="ConA-like_dom_sf"/>
</dbReference>
<dbReference type="InterPro" id="IPR018053">
    <property type="entry name" value="Glyco_hydro_32_AS"/>
</dbReference>
<dbReference type="EMBL" id="BJUZ01000003">
    <property type="protein sequence ID" value="GEK94475.1"/>
    <property type="molecule type" value="Genomic_DNA"/>
</dbReference>
<dbReference type="SUPFAM" id="SSF75005">
    <property type="entry name" value="Arabinanase/levansucrase/invertase"/>
    <property type="match status" value="2"/>
</dbReference>
<evidence type="ECO:0000256" key="4">
    <source>
        <dbReference type="RuleBase" id="RU362110"/>
    </source>
</evidence>
<dbReference type="InterPro" id="IPR006311">
    <property type="entry name" value="TAT_signal"/>
</dbReference>
<dbReference type="GO" id="GO:0004575">
    <property type="term" value="F:sucrose alpha-glucosidase activity"/>
    <property type="evidence" value="ECO:0007669"/>
    <property type="project" value="TreeGrafter"/>
</dbReference>
<evidence type="ECO:0000256" key="3">
    <source>
        <dbReference type="ARBA" id="ARBA00023295"/>
    </source>
</evidence>
<dbReference type="InterPro" id="IPR013148">
    <property type="entry name" value="Glyco_hydro_32_N"/>
</dbReference>
<evidence type="ECO:0008006" key="10">
    <source>
        <dbReference type="Google" id="ProtNLM"/>
    </source>
</evidence>
<evidence type="ECO:0000256" key="5">
    <source>
        <dbReference type="SAM" id="MobiDB-lite"/>
    </source>
</evidence>
<feature type="region of interest" description="Disordered" evidence="5">
    <location>
        <begin position="211"/>
        <end position="255"/>
    </location>
</feature>
<accession>A0A511B1Z6</accession>
<dbReference type="Pfam" id="PF08244">
    <property type="entry name" value="Glyco_hydro_32C"/>
    <property type="match status" value="1"/>
</dbReference>
<feature type="compositionally biased region" description="Polar residues" evidence="5">
    <location>
        <begin position="227"/>
        <end position="237"/>
    </location>
</feature>
<name>A0A511B1Z6_9PROT</name>
<dbReference type="PROSITE" id="PS00609">
    <property type="entry name" value="GLYCOSYL_HYDROL_F32"/>
    <property type="match status" value="1"/>
</dbReference>
<dbReference type="InterPro" id="IPR013189">
    <property type="entry name" value="Glyco_hydro_32_C"/>
</dbReference>
<organism evidence="8 9">
    <name type="scientific">Gluconobacter wancherniae NBRC 103581</name>
    <dbReference type="NCBI Taxonomy" id="656744"/>
    <lineage>
        <taxon>Bacteria</taxon>
        <taxon>Pseudomonadati</taxon>
        <taxon>Pseudomonadota</taxon>
        <taxon>Alphaproteobacteria</taxon>
        <taxon>Acetobacterales</taxon>
        <taxon>Acetobacteraceae</taxon>
        <taxon>Gluconobacter</taxon>
    </lineage>
</organism>
<comment type="similarity">
    <text evidence="1 4">Belongs to the glycosyl hydrolase 32 family.</text>
</comment>
<keyword evidence="3 4" id="KW-0326">Glycosidase</keyword>
<feature type="region of interest" description="Disordered" evidence="5">
    <location>
        <begin position="33"/>
        <end position="68"/>
    </location>
</feature>
<dbReference type="GO" id="GO:0005987">
    <property type="term" value="P:sucrose catabolic process"/>
    <property type="evidence" value="ECO:0007669"/>
    <property type="project" value="TreeGrafter"/>
</dbReference>